<keyword evidence="3" id="KW-1185">Reference proteome</keyword>
<feature type="region of interest" description="Disordered" evidence="1">
    <location>
        <begin position="83"/>
        <end position="107"/>
    </location>
</feature>
<accession>A0ABU6ZII1</accession>
<sequence>MLAFKRNWNCIFWTYVARVITTLGQRGQVDSTCKAWLVLRFSTPRRGPLALQGDFSTPRLDGTVVEGIAKGCRIGDSWKRARMAGSEDDDNEGAEVGRQRYGGDQVA</sequence>
<evidence type="ECO:0000256" key="1">
    <source>
        <dbReference type="SAM" id="MobiDB-lite"/>
    </source>
</evidence>
<proteinExistence type="predicted"/>
<protein>
    <submittedName>
        <fullName evidence="2">Uncharacterized protein</fullName>
    </submittedName>
</protein>
<evidence type="ECO:0000313" key="3">
    <source>
        <dbReference type="Proteomes" id="UP001341840"/>
    </source>
</evidence>
<dbReference type="Proteomes" id="UP001341840">
    <property type="component" value="Unassembled WGS sequence"/>
</dbReference>
<dbReference type="EMBL" id="JASCZI010272341">
    <property type="protein sequence ID" value="MED6221774.1"/>
    <property type="molecule type" value="Genomic_DNA"/>
</dbReference>
<gene>
    <name evidence="2" type="ORF">PIB30_057959</name>
</gene>
<organism evidence="2 3">
    <name type="scientific">Stylosanthes scabra</name>
    <dbReference type="NCBI Taxonomy" id="79078"/>
    <lineage>
        <taxon>Eukaryota</taxon>
        <taxon>Viridiplantae</taxon>
        <taxon>Streptophyta</taxon>
        <taxon>Embryophyta</taxon>
        <taxon>Tracheophyta</taxon>
        <taxon>Spermatophyta</taxon>
        <taxon>Magnoliopsida</taxon>
        <taxon>eudicotyledons</taxon>
        <taxon>Gunneridae</taxon>
        <taxon>Pentapetalae</taxon>
        <taxon>rosids</taxon>
        <taxon>fabids</taxon>
        <taxon>Fabales</taxon>
        <taxon>Fabaceae</taxon>
        <taxon>Papilionoideae</taxon>
        <taxon>50 kb inversion clade</taxon>
        <taxon>dalbergioids sensu lato</taxon>
        <taxon>Dalbergieae</taxon>
        <taxon>Pterocarpus clade</taxon>
        <taxon>Stylosanthes</taxon>
    </lineage>
</organism>
<evidence type="ECO:0000313" key="2">
    <source>
        <dbReference type="EMBL" id="MED6221774.1"/>
    </source>
</evidence>
<reference evidence="2 3" key="1">
    <citation type="journal article" date="2023" name="Plants (Basel)">
        <title>Bridging the Gap: Combining Genomics and Transcriptomics Approaches to Understand Stylosanthes scabra, an Orphan Legume from the Brazilian Caatinga.</title>
        <authorList>
            <person name="Ferreira-Neto J.R.C."/>
            <person name="da Silva M.D."/>
            <person name="Binneck E."/>
            <person name="de Melo N.F."/>
            <person name="da Silva R.H."/>
            <person name="de Melo A.L.T.M."/>
            <person name="Pandolfi V."/>
            <person name="Bustamante F.O."/>
            <person name="Brasileiro-Vidal A.C."/>
            <person name="Benko-Iseppon A.M."/>
        </authorList>
    </citation>
    <scope>NUCLEOTIDE SEQUENCE [LARGE SCALE GENOMIC DNA]</scope>
    <source>
        <tissue evidence="2">Leaves</tissue>
    </source>
</reference>
<comment type="caution">
    <text evidence="2">The sequence shown here is derived from an EMBL/GenBank/DDBJ whole genome shotgun (WGS) entry which is preliminary data.</text>
</comment>
<name>A0ABU6ZII1_9FABA</name>